<dbReference type="AlphaFoldDB" id="A0A0Q9YZ51"/>
<dbReference type="PANTHER" id="PTHR21349:SF0">
    <property type="entry name" value="LARGE RIBOSOMAL SUBUNIT PROTEIN BL21M"/>
    <property type="match status" value="1"/>
</dbReference>
<dbReference type="InterPro" id="IPR001787">
    <property type="entry name" value="Ribosomal_bL21"/>
</dbReference>
<evidence type="ECO:0000256" key="3">
    <source>
        <dbReference type="ARBA" id="ARBA00022884"/>
    </source>
</evidence>
<dbReference type="RefSeq" id="WP_235528408.1">
    <property type="nucleotide sequence ID" value="NZ_LKAJ02000001.1"/>
</dbReference>
<dbReference type="PANTHER" id="PTHR21349">
    <property type="entry name" value="50S RIBOSOMAL PROTEIN L21"/>
    <property type="match status" value="1"/>
</dbReference>
<evidence type="ECO:0000256" key="2">
    <source>
        <dbReference type="ARBA" id="ARBA00022730"/>
    </source>
</evidence>
<name>A0A0Q9YZ51_9GAMM</name>
<evidence type="ECO:0000313" key="8">
    <source>
        <dbReference type="EMBL" id="KRG22292.1"/>
    </source>
</evidence>
<dbReference type="NCBIfam" id="TIGR00061">
    <property type="entry name" value="L21"/>
    <property type="match status" value="1"/>
</dbReference>
<comment type="subunit">
    <text evidence="6">Part of the 50S ribosomal subunit. Contacts protein L20.</text>
</comment>
<evidence type="ECO:0000256" key="1">
    <source>
        <dbReference type="ARBA" id="ARBA00008563"/>
    </source>
</evidence>
<dbReference type="GO" id="GO:0005737">
    <property type="term" value="C:cytoplasm"/>
    <property type="evidence" value="ECO:0007669"/>
    <property type="project" value="UniProtKB-ARBA"/>
</dbReference>
<keyword evidence="4 6" id="KW-0689">Ribosomal protein</keyword>
<dbReference type="HAMAP" id="MF_01363">
    <property type="entry name" value="Ribosomal_bL21"/>
    <property type="match status" value="1"/>
</dbReference>
<evidence type="ECO:0000256" key="5">
    <source>
        <dbReference type="ARBA" id="ARBA00023274"/>
    </source>
</evidence>
<organism evidence="8">
    <name type="scientific">Candidatus Berkiella aquae</name>
    <dbReference type="NCBI Taxonomy" id="295108"/>
    <lineage>
        <taxon>Bacteria</taxon>
        <taxon>Pseudomonadati</taxon>
        <taxon>Pseudomonadota</taxon>
        <taxon>Gammaproteobacteria</taxon>
        <taxon>Candidatus Berkiellales</taxon>
        <taxon>Candidatus Berkiellaceae</taxon>
        <taxon>Candidatus Berkiella</taxon>
    </lineage>
</organism>
<dbReference type="InterPro" id="IPR018258">
    <property type="entry name" value="Ribosomal_bL21_CS"/>
</dbReference>
<dbReference type="STRING" id="295108.HT99x_00712"/>
<reference evidence="8" key="1">
    <citation type="submission" date="2015-09" db="EMBL/GenBank/DDBJ databases">
        <title>Draft Genome Sequences of Two Novel Amoeba-resistant Intranuclear Bacteria, Candidatus Berkiella cookevillensis and Candidatus Berkiella aquae.</title>
        <authorList>
            <person name="Mehari Y.T."/>
            <person name="Arivett B.A."/>
            <person name="Farone A.L."/>
            <person name="Gunderson J.H."/>
            <person name="Farone M.B."/>
        </authorList>
    </citation>
    <scope>NUCLEOTIDE SEQUENCE [LARGE SCALE GENOMIC DNA]</scope>
    <source>
        <strain evidence="8">HT99</strain>
    </source>
</reference>
<comment type="function">
    <text evidence="6 7">This protein binds to 23S rRNA in the presence of protein L20.</text>
</comment>
<dbReference type="Pfam" id="PF00829">
    <property type="entry name" value="Ribosomal_L21p"/>
    <property type="match status" value="1"/>
</dbReference>
<dbReference type="PATRIC" id="fig|1590043.3.peg.712"/>
<dbReference type="GO" id="GO:0006412">
    <property type="term" value="P:translation"/>
    <property type="evidence" value="ECO:0007669"/>
    <property type="project" value="UniProtKB-UniRule"/>
</dbReference>
<dbReference type="InterPro" id="IPR036164">
    <property type="entry name" value="bL21-like_sf"/>
</dbReference>
<keyword evidence="5 6" id="KW-0687">Ribonucleoprotein</keyword>
<sequence length="106" mass="11987">MSTQSGYAIIAAGGKQHRVKVGQRCKLELMQGEPGESVELSNVLLKSNGEKIELGAPYIANSKVIAKIVQHGRGDKIRIFKMRRRKTYRRTQGHRQHFTEVEITQI</sequence>
<dbReference type="InterPro" id="IPR028909">
    <property type="entry name" value="bL21-like"/>
</dbReference>
<gene>
    <name evidence="6 8" type="primary">rplU</name>
    <name evidence="8" type="ORF">HT99x_00712</name>
</gene>
<protein>
    <recommendedName>
        <fullName evidence="6">Large ribosomal subunit protein bL21</fullName>
    </recommendedName>
</protein>
<evidence type="ECO:0000256" key="4">
    <source>
        <dbReference type="ARBA" id="ARBA00022980"/>
    </source>
</evidence>
<comment type="similarity">
    <text evidence="1 6 7">Belongs to the bacterial ribosomal protein bL21 family.</text>
</comment>
<keyword evidence="3 6" id="KW-0694">RNA-binding</keyword>
<keyword evidence="2 6" id="KW-0699">rRNA-binding</keyword>
<dbReference type="SUPFAM" id="SSF141091">
    <property type="entry name" value="L21p-like"/>
    <property type="match status" value="1"/>
</dbReference>
<comment type="caution">
    <text evidence="8">The sequence shown here is derived from an EMBL/GenBank/DDBJ whole genome shotgun (WGS) entry which is preliminary data.</text>
</comment>
<evidence type="ECO:0000256" key="7">
    <source>
        <dbReference type="RuleBase" id="RU000562"/>
    </source>
</evidence>
<dbReference type="GO" id="GO:1990904">
    <property type="term" value="C:ribonucleoprotein complex"/>
    <property type="evidence" value="ECO:0007669"/>
    <property type="project" value="UniProtKB-KW"/>
</dbReference>
<evidence type="ECO:0000256" key="6">
    <source>
        <dbReference type="HAMAP-Rule" id="MF_01363"/>
    </source>
</evidence>
<proteinExistence type="inferred from homology"/>
<dbReference type="PROSITE" id="PS01169">
    <property type="entry name" value="RIBOSOMAL_L21"/>
    <property type="match status" value="1"/>
</dbReference>
<dbReference type="GO" id="GO:0003735">
    <property type="term" value="F:structural constituent of ribosome"/>
    <property type="evidence" value="ECO:0007669"/>
    <property type="project" value="InterPro"/>
</dbReference>
<dbReference type="GO" id="GO:0005840">
    <property type="term" value="C:ribosome"/>
    <property type="evidence" value="ECO:0007669"/>
    <property type="project" value="UniProtKB-KW"/>
</dbReference>
<dbReference type="GO" id="GO:0019843">
    <property type="term" value="F:rRNA binding"/>
    <property type="evidence" value="ECO:0007669"/>
    <property type="project" value="UniProtKB-UniRule"/>
</dbReference>
<dbReference type="EMBL" id="LKAJ01000002">
    <property type="protein sequence ID" value="KRG22292.1"/>
    <property type="molecule type" value="Genomic_DNA"/>
</dbReference>
<accession>A0A0Q9YZ51</accession>